<accession>A0A8H3X048</accession>
<evidence type="ECO:0000313" key="2">
    <source>
        <dbReference type="Proteomes" id="UP000439903"/>
    </source>
</evidence>
<reference evidence="1 2" key="1">
    <citation type="journal article" date="2019" name="Environ. Microbiol.">
        <title>At the nexus of three kingdoms: the genome of the mycorrhizal fungus Gigaspora margarita provides insights into plant, endobacterial and fungal interactions.</title>
        <authorList>
            <person name="Venice F."/>
            <person name="Ghignone S."/>
            <person name="Salvioli di Fossalunga A."/>
            <person name="Amselem J."/>
            <person name="Novero M."/>
            <person name="Xianan X."/>
            <person name="Sedzielewska Toro K."/>
            <person name="Morin E."/>
            <person name="Lipzen A."/>
            <person name="Grigoriev I.V."/>
            <person name="Henrissat B."/>
            <person name="Martin F.M."/>
            <person name="Bonfante P."/>
        </authorList>
    </citation>
    <scope>NUCLEOTIDE SEQUENCE [LARGE SCALE GENOMIC DNA]</scope>
    <source>
        <strain evidence="1 2">BEG34</strain>
    </source>
</reference>
<evidence type="ECO:0000313" key="1">
    <source>
        <dbReference type="EMBL" id="KAF0384827.1"/>
    </source>
</evidence>
<dbReference type="Proteomes" id="UP000439903">
    <property type="component" value="Unassembled WGS sequence"/>
</dbReference>
<dbReference type="InterPro" id="IPR024755">
    <property type="entry name" value="cpYpsA"/>
</dbReference>
<sequence>MTKIIVISGDQTGVERAALDAALDKNFEIEGFCTKGRLAEDDVLSERYNKLEELNTNSYLKRHEKNLQLGDKTLIIMISNLKIDDKTLPIVKEEESKTIYLDKNFEQNKAQINPLIKWIKNKEIKKLFISGPTESYNNNVNIYNITYNFLFHLLSELELEKNLD</sequence>
<proteinExistence type="predicted"/>
<gene>
    <name evidence="1" type="ORF">F8M41_011550</name>
</gene>
<dbReference type="Pfam" id="PF12694">
    <property type="entry name" value="cpYpsA"/>
    <property type="match status" value="1"/>
</dbReference>
<name>A0A8H3X048_GIGMA</name>
<organism evidence="1 2">
    <name type="scientific">Gigaspora margarita</name>
    <dbReference type="NCBI Taxonomy" id="4874"/>
    <lineage>
        <taxon>Eukaryota</taxon>
        <taxon>Fungi</taxon>
        <taxon>Fungi incertae sedis</taxon>
        <taxon>Mucoromycota</taxon>
        <taxon>Glomeromycotina</taxon>
        <taxon>Glomeromycetes</taxon>
        <taxon>Diversisporales</taxon>
        <taxon>Gigasporaceae</taxon>
        <taxon>Gigaspora</taxon>
    </lineage>
</organism>
<comment type="caution">
    <text evidence="1">The sequence shown here is derived from an EMBL/GenBank/DDBJ whole genome shotgun (WGS) entry which is preliminary data.</text>
</comment>
<protein>
    <submittedName>
        <fullName evidence="1">Molybdenum cofactor carrier</fullName>
    </submittedName>
</protein>
<dbReference type="OrthoDB" id="2379830at2759"/>
<keyword evidence="2" id="KW-1185">Reference proteome</keyword>
<dbReference type="Gene3D" id="3.40.50.450">
    <property type="match status" value="1"/>
</dbReference>
<dbReference type="EMBL" id="WTPW01002364">
    <property type="protein sequence ID" value="KAF0384827.1"/>
    <property type="molecule type" value="Genomic_DNA"/>
</dbReference>
<dbReference type="AlphaFoldDB" id="A0A8H3X048"/>